<proteinExistence type="predicted"/>
<accession>A0A164TW03</accession>
<comment type="caution">
    <text evidence="1">The sequence shown here is derived from an EMBL/GenBank/DDBJ whole genome shotgun (WGS) entry which is preliminary data.</text>
</comment>
<organism evidence="1 2">
    <name type="scientific">Daphnia magna</name>
    <dbReference type="NCBI Taxonomy" id="35525"/>
    <lineage>
        <taxon>Eukaryota</taxon>
        <taxon>Metazoa</taxon>
        <taxon>Ecdysozoa</taxon>
        <taxon>Arthropoda</taxon>
        <taxon>Crustacea</taxon>
        <taxon>Branchiopoda</taxon>
        <taxon>Diplostraca</taxon>
        <taxon>Cladocera</taxon>
        <taxon>Anomopoda</taxon>
        <taxon>Daphniidae</taxon>
        <taxon>Daphnia</taxon>
    </lineage>
</organism>
<dbReference type="OrthoDB" id="10065127at2759"/>
<dbReference type="AlphaFoldDB" id="A0A164TW03"/>
<keyword evidence="2" id="KW-1185">Reference proteome</keyword>
<gene>
    <name evidence="1" type="ORF">APZ42_024629</name>
</gene>
<dbReference type="Proteomes" id="UP000076858">
    <property type="component" value="Unassembled WGS sequence"/>
</dbReference>
<reference evidence="1 2" key="1">
    <citation type="submission" date="2016-03" db="EMBL/GenBank/DDBJ databases">
        <title>EvidentialGene: Evidence-directed Construction of Genes on Genomes.</title>
        <authorList>
            <person name="Gilbert D.G."/>
            <person name="Choi J.-H."/>
            <person name="Mockaitis K."/>
            <person name="Colbourne J."/>
            <person name="Pfrender M."/>
        </authorList>
    </citation>
    <scope>NUCLEOTIDE SEQUENCE [LARGE SCALE GENOMIC DNA]</scope>
    <source>
        <strain evidence="1 2">Xinb3</strain>
        <tissue evidence="1">Complete organism</tissue>
    </source>
</reference>
<protein>
    <submittedName>
        <fullName evidence="1">Uncharacterized protein</fullName>
    </submittedName>
</protein>
<name>A0A164TW03_9CRUS</name>
<evidence type="ECO:0000313" key="1">
    <source>
        <dbReference type="EMBL" id="KZS10809.1"/>
    </source>
</evidence>
<dbReference type="EMBL" id="LRGB01001698">
    <property type="protein sequence ID" value="KZS10809.1"/>
    <property type="molecule type" value="Genomic_DNA"/>
</dbReference>
<sequence length="160" mass="18044">MCRDLELKMRFRISDHVTPVTAPNIVVASAAARSSGPKNIQKEKIKKGVRQVEVAGLFPFRRKKKKEEEEEGDEPLTLPFNLNFHIASFTQTTLSRNTELQLHSVFIKTYIFAHSSPLLRWIPDSTVYPDHPLLLAALTNLSEQGKSLSPFVLTSVIETT</sequence>
<evidence type="ECO:0000313" key="2">
    <source>
        <dbReference type="Proteomes" id="UP000076858"/>
    </source>
</evidence>